<dbReference type="GO" id="GO:0006281">
    <property type="term" value="P:DNA repair"/>
    <property type="evidence" value="ECO:0007669"/>
    <property type="project" value="TreeGrafter"/>
</dbReference>
<keyword evidence="1" id="KW-0547">Nucleotide-binding</keyword>
<dbReference type="PANTHER" id="PTHR12083">
    <property type="entry name" value="BIFUNCTIONAL POLYNUCLEOTIDE PHOSPHATASE/KINASE"/>
    <property type="match status" value="1"/>
</dbReference>
<dbReference type="InterPro" id="IPR017101">
    <property type="entry name" value="P-loop_ATP/GTP-bd_All4644_prd"/>
</dbReference>
<dbReference type="GO" id="GO:0003690">
    <property type="term" value="F:double-stranded DNA binding"/>
    <property type="evidence" value="ECO:0007669"/>
    <property type="project" value="TreeGrafter"/>
</dbReference>
<keyword evidence="1" id="KW-0067">ATP-binding</keyword>
<dbReference type="Pfam" id="PF13671">
    <property type="entry name" value="AAA_33"/>
    <property type="match status" value="1"/>
</dbReference>
<keyword evidence="2" id="KW-1185">Reference proteome</keyword>
<dbReference type="PANTHER" id="PTHR12083:SF9">
    <property type="entry name" value="BIFUNCTIONAL POLYNUCLEOTIDE PHOSPHATASE_KINASE"/>
    <property type="match status" value="1"/>
</dbReference>
<comment type="caution">
    <text evidence="1">The sequence shown here is derived from an EMBL/GenBank/DDBJ whole genome shotgun (WGS) entry which is preliminary data.</text>
</comment>
<dbReference type="GO" id="GO:0046403">
    <property type="term" value="F:polynucleotide 3'-phosphatase activity"/>
    <property type="evidence" value="ECO:0007669"/>
    <property type="project" value="TreeGrafter"/>
</dbReference>
<dbReference type="EMBL" id="VNJI01000021">
    <property type="protein sequence ID" value="TVY08632.1"/>
    <property type="molecule type" value="Genomic_DNA"/>
</dbReference>
<dbReference type="AlphaFoldDB" id="A0A559K931"/>
<reference evidence="1 2" key="1">
    <citation type="submission" date="2019-07" db="EMBL/GenBank/DDBJ databases">
        <authorList>
            <person name="Kim J."/>
        </authorList>
    </citation>
    <scope>NUCLEOTIDE SEQUENCE [LARGE SCALE GENOMIC DNA]</scope>
    <source>
        <strain evidence="1 2">JC52</strain>
    </source>
</reference>
<dbReference type="GO" id="GO:0005524">
    <property type="term" value="F:ATP binding"/>
    <property type="evidence" value="ECO:0007669"/>
    <property type="project" value="UniProtKB-KW"/>
</dbReference>
<protein>
    <submittedName>
        <fullName evidence="1">ATP-binding protein</fullName>
    </submittedName>
</protein>
<sequence>MECVILIGIQASGKSTFFKERFFGSHMRINMDMLRTRHRETIYLMASFEAKQPFVVDNTNPTAEARSRYITLAKEHKFQVVGYYFEPDFAESMKRNAVRTGKEHVPEIGIRSVMKQLQEPEYSEGFDVLYRVTSVKGTFQVTAFQP</sequence>
<evidence type="ECO:0000313" key="1">
    <source>
        <dbReference type="EMBL" id="TVY08632.1"/>
    </source>
</evidence>
<dbReference type="GO" id="GO:0046404">
    <property type="term" value="F:ATP-dependent polydeoxyribonucleotide 5'-hydroxyl-kinase activity"/>
    <property type="evidence" value="ECO:0007669"/>
    <property type="project" value="TreeGrafter"/>
</dbReference>
<name>A0A559K931_9BACL</name>
<dbReference type="Proteomes" id="UP000317036">
    <property type="component" value="Unassembled WGS sequence"/>
</dbReference>
<evidence type="ECO:0000313" key="2">
    <source>
        <dbReference type="Proteomes" id="UP000317036"/>
    </source>
</evidence>
<dbReference type="OrthoDB" id="8564590at2"/>
<organism evidence="1 2">
    <name type="scientific">Paenibacillus cremeus</name>
    <dbReference type="NCBI Taxonomy" id="2163881"/>
    <lineage>
        <taxon>Bacteria</taxon>
        <taxon>Bacillati</taxon>
        <taxon>Bacillota</taxon>
        <taxon>Bacilli</taxon>
        <taxon>Bacillales</taxon>
        <taxon>Paenibacillaceae</taxon>
        <taxon>Paenibacillus</taxon>
    </lineage>
</organism>
<dbReference type="SUPFAM" id="SSF52540">
    <property type="entry name" value="P-loop containing nucleoside triphosphate hydrolases"/>
    <property type="match status" value="1"/>
</dbReference>
<dbReference type="Gene3D" id="3.40.50.300">
    <property type="entry name" value="P-loop containing nucleotide triphosphate hydrolases"/>
    <property type="match status" value="1"/>
</dbReference>
<dbReference type="RefSeq" id="WP_144849259.1">
    <property type="nucleotide sequence ID" value="NZ_VNJI01000021.1"/>
</dbReference>
<dbReference type="PIRSF" id="PIRSF037081">
    <property type="entry name" value="P-loop_All4644_prd"/>
    <property type="match status" value="1"/>
</dbReference>
<accession>A0A559K931</accession>
<gene>
    <name evidence="1" type="ORF">FPZ49_17535</name>
</gene>
<proteinExistence type="predicted"/>
<dbReference type="InterPro" id="IPR027417">
    <property type="entry name" value="P-loop_NTPase"/>
</dbReference>